<gene>
    <name evidence="1" type="ORF">SAMN04488544_0480</name>
</gene>
<evidence type="ECO:0000313" key="2">
    <source>
        <dbReference type="Proteomes" id="UP000198825"/>
    </source>
</evidence>
<name>A0A1H2LM90_9ACTN</name>
<dbReference type="OrthoDB" id="1629003at2"/>
<reference evidence="2" key="1">
    <citation type="submission" date="2016-10" db="EMBL/GenBank/DDBJ databases">
        <authorList>
            <person name="Varghese N."/>
            <person name="Submissions S."/>
        </authorList>
    </citation>
    <scope>NUCLEOTIDE SEQUENCE [LARGE SCALE GENOMIC DNA]</scope>
    <source>
        <strain evidence="2">DSM 21743</strain>
    </source>
</reference>
<dbReference type="InterPro" id="IPR009898">
    <property type="entry name" value="DUF1440"/>
</dbReference>
<dbReference type="STRING" id="546874.SAMN04488544_0480"/>
<protein>
    <submittedName>
        <fullName evidence="1">Putative membrane protein</fullName>
    </submittedName>
</protein>
<dbReference type="AlphaFoldDB" id="A0A1H2LM90"/>
<dbReference type="Proteomes" id="UP000198825">
    <property type="component" value="Chromosome I"/>
</dbReference>
<sequence length="174" mass="18474">MPVIPRLLAVSRPSTRRFLPALAGGVLGGVAGGLVKAKWEQVYPPRPEDRTAPPEILLERAGVDPEDGSQVEQAGPPAIHYAFSVTAGTAYAVGAELVPGLRFASGIPYGLGMWGAFHLGLLPALRTAPTPPHQPTQEVWGEASGHIFYILTVEGVRWAVRRLLTGGAEEARAR</sequence>
<evidence type="ECO:0000313" key="1">
    <source>
        <dbReference type="EMBL" id="SDU82029.1"/>
    </source>
</evidence>
<proteinExistence type="predicted"/>
<keyword evidence="2" id="KW-1185">Reference proteome</keyword>
<dbReference type="EMBL" id="LT629799">
    <property type="protein sequence ID" value="SDU82029.1"/>
    <property type="molecule type" value="Genomic_DNA"/>
</dbReference>
<accession>A0A1H2LM90</accession>
<organism evidence="1 2">
    <name type="scientific">Microlunatus sagamiharensis</name>
    <dbReference type="NCBI Taxonomy" id="546874"/>
    <lineage>
        <taxon>Bacteria</taxon>
        <taxon>Bacillati</taxon>
        <taxon>Actinomycetota</taxon>
        <taxon>Actinomycetes</taxon>
        <taxon>Propionibacteriales</taxon>
        <taxon>Propionibacteriaceae</taxon>
        <taxon>Microlunatus</taxon>
    </lineage>
</organism>
<dbReference type="RefSeq" id="WP_091073096.1">
    <property type="nucleotide sequence ID" value="NZ_LT629799.1"/>
</dbReference>
<dbReference type="Pfam" id="PF07274">
    <property type="entry name" value="DUF1440"/>
    <property type="match status" value="1"/>
</dbReference>